<name>A0A165CZI2_9BASI</name>
<dbReference type="Proteomes" id="UP000076842">
    <property type="component" value="Unassembled WGS sequence"/>
</dbReference>
<dbReference type="InParanoid" id="A0A165CZI2"/>
<dbReference type="AlphaFoldDB" id="A0A165CZI2"/>
<dbReference type="OrthoDB" id="1859733at2759"/>
<proteinExistence type="predicted"/>
<dbReference type="EMBL" id="KV424093">
    <property type="protein sequence ID" value="KZT51745.1"/>
    <property type="molecule type" value="Genomic_DNA"/>
</dbReference>
<evidence type="ECO:0000256" key="1">
    <source>
        <dbReference type="SAM" id="SignalP"/>
    </source>
</evidence>
<feature type="signal peptide" evidence="1">
    <location>
        <begin position="1"/>
        <end position="20"/>
    </location>
</feature>
<sequence>MLTIFKFAAAALVALRLVSATAIAPALLPPSSDSLSQVTIDFSTQNTGTGGKCVNVGALAQVLDISCIQESKVISANIAATINEIQGIVGRIGLEDRLGSLAAMCGFKLALADHSFDTSSGSASLELPGLRRRLRDREEAQNIMNPFNPLVNVDWLQILSA</sequence>
<keyword evidence="1" id="KW-0732">Signal</keyword>
<keyword evidence="3" id="KW-1185">Reference proteome</keyword>
<evidence type="ECO:0000313" key="2">
    <source>
        <dbReference type="EMBL" id="KZT51745.1"/>
    </source>
</evidence>
<accession>A0A165CZI2</accession>
<feature type="chain" id="PRO_5007856272" evidence="1">
    <location>
        <begin position="21"/>
        <end position="161"/>
    </location>
</feature>
<gene>
    <name evidence="2" type="ORF">CALCODRAFT_487673</name>
</gene>
<reference evidence="2 3" key="1">
    <citation type="journal article" date="2016" name="Mol. Biol. Evol.">
        <title>Comparative Genomics of Early-Diverging Mushroom-Forming Fungi Provides Insights into the Origins of Lignocellulose Decay Capabilities.</title>
        <authorList>
            <person name="Nagy L.G."/>
            <person name="Riley R."/>
            <person name="Tritt A."/>
            <person name="Adam C."/>
            <person name="Daum C."/>
            <person name="Floudas D."/>
            <person name="Sun H."/>
            <person name="Yadav J.S."/>
            <person name="Pangilinan J."/>
            <person name="Larsson K.H."/>
            <person name="Matsuura K."/>
            <person name="Barry K."/>
            <person name="Labutti K."/>
            <person name="Kuo R."/>
            <person name="Ohm R.A."/>
            <person name="Bhattacharya S.S."/>
            <person name="Shirouzu T."/>
            <person name="Yoshinaga Y."/>
            <person name="Martin F.M."/>
            <person name="Grigoriev I.V."/>
            <person name="Hibbett D.S."/>
        </authorList>
    </citation>
    <scope>NUCLEOTIDE SEQUENCE [LARGE SCALE GENOMIC DNA]</scope>
    <source>
        <strain evidence="2 3">HHB12733</strain>
    </source>
</reference>
<evidence type="ECO:0000313" key="3">
    <source>
        <dbReference type="Proteomes" id="UP000076842"/>
    </source>
</evidence>
<organism evidence="2 3">
    <name type="scientific">Calocera cornea HHB12733</name>
    <dbReference type="NCBI Taxonomy" id="1353952"/>
    <lineage>
        <taxon>Eukaryota</taxon>
        <taxon>Fungi</taxon>
        <taxon>Dikarya</taxon>
        <taxon>Basidiomycota</taxon>
        <taxon>Agaricomycotina</taxon>
        <taxon>Dacrymycetes</taxon>
        <taxon>Dacrymycetales</taxon>
        <taxon>Dacrymycetaceae</taxon>
        <taxon>Calocera</taxon>
    </lineage>
</organism>
<protein>
    <submittedName>
        <fullName evidence="2">Uncharacterized protein</fullName>
    </submittedName>
</protein>